<name>A0AAV6GPE2_9TELE</name>
<organism evidence="2 3">
    <name type="scientific">Alosa alosa</name>
    <name type="common">allis shad</name>
    <dbReference type="NCBI Taxonomy" id="278164"/>
    <lineage>
        <taxon>Eukaryota</taxon>
        <taxon>Metazoa</taxon>
        <taxon>Chordata</taxon>
        <taxon>Craniata</taxon>
        <taxon>Vertebrata</taxon>
        <taxon>Euteleostomi</taxon>
        <taxon>Actinopterygii</taxon>
        <taxon>Neopterygii</taxon>
        <taxon>Teleostei</taxon>
        <taxon>Clupei</taxon>
        <taxon>Clupeiformes</taxon>
        <taxon>Clupeoidei</taxon>
        <taxon>Clupeidae</taxon>
        <taxon>Alosa</taxon>
    </lineage>
</organism>
<proteinExistence type="predicted"/>
<protein>
    <submittedName>
        <fullName evidence="2">Uncharacterized protein</fullName>
    </submittedName>
</protein>
<evidence type="ECO:0000313" key="2">
    <source>
        <dbReference type="EMBL" id="KAG5277009.1"/>
    </source>
</evidence>
<dbReference type="AlphaFoldDB" id="A0AAV6GPE2"/>
<dbReference type="SUPFAM" id="SSF55797">
    <property type="entry name" value="PR-1-like"/>
    <property type="match status" value="1"/>
</dbReference>
<dbReference type="InterPro" id="IPR035940">
    <property type="entry name" value="CAP_sf"/>
</dbReference>
<feature type="region of interest" description="Disordered" evidence="1">
    <location>
        <begin position="1"/>
        <end position="31"/>
    </location>
</feature>
<gene>
    <name evidence="2" type="ORF">AALO_G00112430</name>
</gene>
<sequence>MQKSTSSPWLDRFQSSPRSSTNNTVRRGVSPTASNMLKMPVVVVRTCTWPAIETPGVQSWYDEVNDFKYGVGSINSGIVGYYTQVVSYRSDQYQIPNSSTSTSANTAHL</sequence>
<evidence type="ECO:0000313" key="3">
    <source>
        <dbReference type="Proteomes" id="UP000823561"/>
    </source>
</evidence>
<dbReference type="EMBL" id="JADWDJ010000008">
    <property type="protein sequence ID" value="KAG5277009.1"/>
    <property type="molecule type" value="Genomic_DNA"/>
</dbReference>
<dbReference type="Proteomes" id="UP000823561">
    <property type="component" value="Chromosome 8"/>
</dbReference>
<keyword evidence="3" id="KW-1185">Reference proteome</keyword>
<comment type="caution">
    <text evidence="2">The sequence shown here is derived from an EMBL/GenBank/DDBJ whole genome shotgun (WGS) entry which is preliminary data.</text>
</comment>
<evidence type="ECO:0000256" key="1">
    <source>
        <dbReference type="SAM" id="MobiDB-lite"/>
    </source>
</evidence>
<accession>A0AAV6GPE2</accession>
<reference evidence="2" key="1">
    <citation type="submission" date="2020-10" db="EMBL/GenBank/DDBJ databases">
        <title>Chromosome-scale genome assembly of the Allis shad, Alosa alosa.</title>
        <authorList>
            <person name="Margot Z."/>
            <person name="Christophe K."/>
            <person name="Cabau C."/>
            <person name="Louis A."/>
            <person name="Berthelot C."/>
            <person name="Parey E."/>
            <person name="Roest Crollius H."/>
            <person name="Montfort J."/>
            <person name="Robinson-Rechavi M."/>
            <person name="Bucao C."/>
            <person name="Bouchez O."/>
            <person name="Gislard M."/>
            <person name="Lluch J."/>
            <person name="Milhes M."/>
            <person name="Lampietro C."/>
            <person name="Lopez Roques C."/>
            <person name="Donnadieu C."/>
            <person name="Braasch I."/>
            <person name="Desvignes T."/>
            <person name="Postlethwait J."/>
            <person name="Bobe J."/>
            <person name="Guiguen Y."/>
        </authorList>
    </citation>
    <scope>NUCLEOTIDE SEQUENCE</scope>
    <source>
        <strain evidence="2">M-15738</strain>
        <tissue evidence="2">Blood</tissue>
    </source>
</reference>